<evidence type="ECO:0000256" key="7">
    <source>
        <dbReference type="SAM" id="MobiDB-lite"/>
    </source>
</evidence>
<evidence type="ECO:0000256" key="2">
    <source>
        <dbReference type="ARBA" id="ARBA00006577"/>
    </source>
</evidence>
<dbReference type="InterPro" id="IPR046357">
    <property type="entry name" value="PPIase_dom_sf"/>
</dbReference>
<dbReference type="PANTHER" id="PTHR43811:SF19">
    <property type="entry name" value="39 KDA FK506-BINDING NUCLEAR PROTEIN"/>
    <property type="match status" value="1"/>
</dbReference>
<dbReference type="EMBL" id="BDCX01000010">
    <property type="protein sequence ID" value="GAT68689.1"/>
    <property type="molecule type" value="Genomic_DNA"/>
</dbReference>
<evidence type="ECO:0000256" key="6">
    <source>
        <dbReference type="RuleBase" id="RU003915"/>
    </source>
</evidence>
<dbReference type="GO" id="GO:0003755">
    <property type="term" value="F:peptidyl-prolyl cis-trans isomerase activity"/>
    <property type="evidence" value="ECO:0007669"/>
    <property type="project" value="UniProtKB-UniRule"/>
</dbReference>
<comment type="similarity">
    <text evidence="2 6">Belongs to the FKBP-type PPIase family.</text>
</comment>
<evidence type="ECO:0000259" key="9">
    <source>
        <dbReference type="PROSITE" id="PS50059"/>
    </source>
</evidence>
<protein>
    <recommendedName>
        <fullName evidence="6">Peptidyl-prolyl cis-trans isomerase</fullName>
        <ecNumber evidence="6">5.2.1.8</ecNumber>
    </recommendedName>
</protein>
<dbReference type="PANTHER" id="PTHR43811">
    <property type="entry name" value="FKBP-TYPE PEPTIDYL-PROLYL CIS-TRANS ISOMERASE FKPA"/>
    <property type="match status" value="1"/>
</dbReference>
<dbReference type="PROSITE" id="PS50059">
    <property type="entry name" value="FKBP_PPIASE"/>
    <property type="match status" value="1"/>
</dbReference>
<dbReference type="SUPFAM" id="SSF54534">
    <property type="entry name" value="FKBP-like"/>
    <property type="match status" value="2"/>
</dbReference>
<keyword evidence="8" id="KW-0732">Signal</keyword>
<evidence type="ECO:0000313" key="10">
    <source>
        <dbReference type="EMBL" id="GAT68689.1"/>
    </source>
</evidence>
<comment type="caution">
    <text evidence="10">The sequence shown here is derived from an EMBL/GenBank/DDBJ whole genome shotgun (WGS) entry which is preliminary data.</text>
</comment>
<keyword evidence="4 5" id="KW-0413">Isomerase</keyword>
<organism evidence="10 11">
    <name type="scientific">Planomonospora sphaerica</name>
    <dbReference type="NCBI Taxonomy" id="161355"/>
    <lineage>
        <taxon>Bacteria</taxon>
        <taxon>Bacillati</taxon>
        <taxon>Actinomycetota</taxon>
        <taxon>Actinomycetes</taxon>
        <taxon>Streptosporangiales</taxon>
        <taxon>Streptosporangiaceae</taxon>
        <taxon>Planomonospora</taxon>
    </lineage>
</organism>
<dbReference type="RefSeq" id="WP_068899406.1">
    <property type="nucleotide sequence ID" value="NZ_BDCX01000010.1"/>
</dbReference>
<evidence type="ECO:0000256" key="1">
    <source>
        <dbReference type="ARBA" id="ARBA00000971"/>
    </source>
</evidence>
<dbReference type="AlphaFoldDB" id="A0A171DIF6"/>
<feature type="region of interest" description="Disordered" evidence="7">
    <location>
        <begin position="169"/>
        <end position="200"/>
    </location>
</feature>
<evidence type="ECO:0000256" key="3">
    <source>
        <dbReference type="ARBA" id="ARBA00023110"/>
    </source>
</evidence>
<dbReference type="OrthoDB" id="25996at2"/>
<dbReference type="Pfam" id="PF00254">
    <property type="entry name" value="FKBP_C"/>
    <property type="match status" value="1"/>
</dbReference>
<dbReference type="Gene3D" id="3.10.50.40">
    <property type="match status" value="2"/>
</dbReference>
<dbReference type="EC" id="5.2.1.8" evidence="6"/>
<dbReference type="PROSITE" id="PS51257">
    <property type="entry name" value="PROKAR_LIPOPROTEIN"/>
    <property type="match status" value="1"/>
</dbReference>
<feature type="domain" description="PPIase FKBP-type" evidence="9">
    <location>
        <begin position="228"/>
        <end position="317"/>
    </location>
</feature>
<dbReference type="STRING" id="161355.PS9374_04354"/>
<keyword evidence="3 5" id="KW-0697">Rotamase</keyword>
<evidence type="ECO:0000256" key="4">
    <source>
        <dbReference type="ARBA" id="ARBA00023235"/>
    </source>
</evidence>
<keyword evidence="11" id="KW-1185">Reference proteome</keyword>
<name>A0A171DIF6_9ACTN</name>
<gene>
    <name evidence="10" type="ORF">PS9374_04354</name>
</gene>
<reference evidence="11" key="2">
    <citation type="submission" date="2016-04" db="EMBL/GenBank/DDBJ databases">
        <title>Planomonospora sphaerica JCM9374 whole genome shotgun sequence.</title>
        <authorList>
            <person name="Suzuki T."/>
            <person name="Dohra H."/>
            <person name="Kodani S."/>
        </authorList>
    </citation>
    <scope>NUCLEOTIDE SEQUENCE [LARGE SCALE GENOMIC DNA]</scope>
    <source>
        <strain evidence="11">JCM 9374</strain>
    </source>
</reference>
<comment type="catalytic activity">
    <reaction evidence="1 5 6">
        <text>[protein]-peptidylproline (omega=180) = [protein]-peptidylproline (omega=0)</text>
        <dbReference type="Rhea" id="RHEA:16237"/>
        <dbReference type="Rhea" id="RHEA-COMP:10747"/>
        <dbReference type="Rhea" id="RHEA-COMP:10748"/>
        <dbReference type="ChEBI" id="CHEBI:83833"/>
        <dbReference type="ChEBI" id="CHEBI:83834"/>
        <dbReference type="EC" id="5.2.1.8"/>
    </reaction>
</comment>
<proteinExistence type="inferred from homology"/>
<dbReference type="Proteomes" id="UP000077701">
    <property type="component" value="Unassembled WGS sequence"/>
</dbReference>
<feature type="signal peptide" evidence="8">
    <location>
        <begin position="1"/>
        <end position="21"/>
    </location>
</feature>
<accession>A0A171DIF6</accession>
<evidence type="ECO:0000256" key="5">
    <source>
        <dbReference type="PROSITE-ProRule" id="PRU00277"/>
    </source>
</evidence>
<dbReference type="InterPro" id="IPR001179">
    <property type="entry name" value="PPIase_FKBP_dom"/>
</dbReference>
<reference evidence="10 11" key="1">
    <citation type="journal article" date="2016" name="Genome Announc.">
        <title>Draft Genome Sequence of Planomonospora sphaerica JCM9374, a Rare Actinomycete.</title>
        <authorList>
            <person name="Dohra H."/>
            <person name="Suzuki T."/>
            <person name="Inoue Y."/>
            <person name="Kodani S."/>
        </authorList>
    </citation>
    <scope>NUCLEOTIDE SEQUENCE [LARGE SCALE GENOMIC DNA]</scope>
    <source>
        <strain evidence="10 11">JCM 9374</strain>
    </source>
</reference>
<sequence length="317" mass="32971">MRRRSLAVLAAVPLLFAAACGTDQSGTKPAAGSGIKVTGDVGKKPTVTFPTGAPAKKSVEETVKDGSGTEFKVGDNVIVNYTVYTWDGKTNAAAMSTYDTGSPETIPVSDQLPSVLKEAFVGAKPGGRHVAVVAPDSLSPQQLEQAKQQGQAEVTQVLVLDMVGLEPPAPKPVTVDGKATDPGVKGVKVENPGPGKTPKLTTKTGEKAPKELISKVVIKGTGPEVKSGQKLMAHYIGKIWGTDKEFDSSWGRGEPATFPIGVGQVVKGWDQTLVGQTVGSRVLVTIPPDLGYGPEGRAPNIKGTDTMVFLVDIVGAY</sequence>
<evidence type="ECO:0000313" key="11">
    <source>
        <dbReference type="Proteomes" id="UP000077701"/>
    </source>
</evidence>
<evidence type="ECO:0000256" key="8">
    <source>
        <dbReference type="SAM" id="SignalP"/>
    </source>
</evidence>
<feature type="chain" id="PRO_5039208071" description="Peptidyl-prolyl cis-trans isomerase" evidence="8">
    <location>
        <begin position="22"/>
        <end position="317"/>
    </location>
</feature>